<dbReference type="InterPro" id="IPR009057">
    <property type="entry name" value="Homeodomain-like_sf"/>
</dbReference>
<feature type="domain" description="HTH myb-type" evidence="4">
    <location>
        <begin position="459"/>
        <end position="517"/>
    </location>
</feature>
<dbReference type="GO" id="GO:0043596">
    <property type="term" value="C:nuclear replication fork"/>
    <property type="evidence" value="ECO:0007669"/>
    <property type="project" value="TreeGrafter"/>
</dbReference>
<name>A0A1R1X6B1_9FUNG</name>
<dbReference type="PROSITE" id="PS51294">
    <property type="entry name" value="HTH_MYB"/>
    <property type="match status" value="1"/>
</dbReference>
<reference evidence="5 6" key="1">
    <citation type="submission" date="2017-01" db="EMBL/GenBank/DDBJ databases">
        <authorList>
            <person name="Mah S.A."/>
            <person name="Swanson W.J."/>
            <person name="Moy G.W."/>
            <person name="Vacquier V.D."/>
        </authorList>
    </citation>
    <scope>NUCLEOTIDE SEQUENCE [LARGE SCALE GENOMIC DNA]</scope>
    <source>
        <strain evidence="5 6">GSMNP</strain>
    </source>
</reference>
<comment type="caution">
    <text evidence="5">The sequence shown here is derived from an EMBL/GenBank/DDBJ whole genome shotgun (WGS) entry which is preliminary data.</text>
</comment>
<dbReference type="AlphaFoldDB" id="A0A1R1X6B1"/>
<protein>
    <submittedName>
        <fullName evidence="5">DNA annealing helicase and endonuclease ZRANB3</fullName>
    </submittedName>
</protein>
<dbReference type="GO" id="GO:0016787">
    <property type="term" value="F:hydrolase activity"/>
    <property type="evidence" value="ECO:0007669"/>
    <property type="project" value="UniProtKB-KW"/>
</dbReference>
<keyword evidence="5" id="KW-0255">Endonuclease</keyword>
<gene>
    <name evidence="5" type="ORF">AYI70_g10520</name>
</gene>
<evidence type="ECO:0000313" key="5">
    <source>
        <dbReference type="EMBL" id="OMJ10127.1"/>
    </source>
</evidence>
<dbReference type="Gene3D" id="1.10.246.220">
    <property type="match status" value="1"/>
</dbReference>
<dbReference type="PROSITE" id="PS50090">
    <property type="entry name" value="MYB_LIKE"/>
    <property type="match status" value="1"/>
</dbReference>
<organism evidence="5 6">
    <name type="scientific">Smittium culicis</name>
    <dbReference type="NCBI Taxonomy" id="133412"/>
    <lineage>
        <taxon>Eukaryota</taxon>
        <taxon>Fungi</taxon>
        <taxon>Fungi incertae sedis</taxon>
        <taxon>Zoopagomycota</taxon>
        <taxon>Kickxellomycotina</taxon>
        <taxon>Harpellomycetes</taxon>
        <taxon>Harpellales</taxon>
        <taxon>Legeriomycetaceae</taxon>
        <taxon>Smittium</taxon>
    </lineage>
</organism>
<dbReference type="InterPro" id="IPR017930">
    <property type="entry name" value="Myb_dom"/>
</dbReference>
<dbReference type="InterPro" id="IPR001005">
    <property type="entry name" value="SANT/Myb"/>
</dbReference>
<keyword evidence="5" id="KW-0540">Nuclease</keyword>
<accession>A0A1R1X6B1</accession>
<dbReference type="STRING" id="133412.A0A1R1X6B1"/>
<dbReference type="Pfam" id="PF00249">
    <property type="entry name" value="Myb_DNA-binding"/>
    <property type="match status" value="1"/>
</dbReference>
<dbReference type="CDD" id="cd11660">
    <property type="entry name" value="SANT_TRF"/>
    <property type="match status" value="1"/>
</dbReference>
<sequence>MGVNFDRERFKIFINNPPWSKGLLVPIVFYIIVYPDVLKKRFIKECSGNVMKDSLGKIVANNLLRGPRSFCLCRYCGKETNSSYQTFCDKFCVQEFQYRTRPEEVRTKLLDRDAGICQICSFPAHEWYKKISNCNYEQAIKLLDSLESELSPAWRKKTNIIRDFSNWEKNLITGEESCKLLNSGMFWESAHILDVQYGGGGCGLEGYRLLCVPCHDKESLNAISRKSETLKSLNSDLSEFEQLFDSVKNKAMKNKSDYLPNFITDKHLRNFEKYVEFQALEKKKITANFSKLVGFIDDCDYDTIISNISDTDQFSDNEAFITKSYQPESINYNEDRDIPEPFFDRSWTRKDKIDLIKLTTLYGKKWVSFHHSYFLQFSVKKLCFKYNAMLKSGEYYQLLKYAESSELSDPKRFNSAKFEEFDTEKADNKLKNNISKNYDSFSSSIDRKKRNADIGDLENKAKMRKPWTDTETQALLDGYELYGSKWAEIKKKYSKDLVRRSNVDLKDKFRVISASKKKV</sequence>
<dbReference type="GO" id="GO:0004519">
    <property type="term" value="F:endonuclease activity"/>
    <property type="evidence" value="ECO:0007669"/>
    <property type="project" value="UniProtKB-KW"/>
</dbReference>
<dbReference type="PANTHER" id="PTHR45766">
    <property type="entry name" value="DNA ANNEALING HELICASE AND ENDONUCLEASE ZRANB3 FAMILY MEMBER"/>
    <property type="match status" value="1"/>
</dbReference>
<keyword evidence="5" id="KW-0347">Helicase</keyword>
<keyword evidence="5" id="KW-0547">Nucleotide-binding</keyword>
<dbReference type="PANTHER" id="PTHR45766:SF6">
    <property type="entry name" value="SWI_SNF-RELATED MATRIX-ASSOCIATED ACTIN-DEPENDENT REGULATOR OF CHROMATIN SUBFAMILY A-LIKE PROTEIN 1"/>
    <property type="match status" value="1"/>
</dbReference>
<evidence type="ECO:0000313" key="6">
    <source>
        <dbReference type="Proteomes" id="UP000187283"/>
    </source>
</evidence>
<dbReference type="GO" id="GO:0006281">
    <property type="term" value="P:DNA repair"/>
    <property type="evidence" value="ECO:0007669"/>
    <property type="project" value="TreeGrafter"/>
</dbReference>
<keyword evidence="1" id="KW-0378">Hydrolase</keyword>
<evidence type="ECO:0000259" key="3">
    <source>
        <dbReference type="PROSITE" id="PS50090"/>
    </source>
</evidence>
<dbReference type="OrthoDB" id="2801544at2759"/>
<dbReference type="GO" id="GO:0004386">
    <property type="term" value="F:helicase activity"/>
    <property type="evidence" value="ECO:0007669"/>
    <property type="project" value="UniProtKB-KW"/>
</dbReference>
<keyword evidence="5" id="KW-0067">ATP-binding</keyword>
<keyword evidence="2" id="KW-0175">Coiled coil</keyword>
<feature type="coiled-coil region" evidence="2">
    <location>
        <begin position="223"/>
        <end position="250"/>
    </location>
</feature>
<dbReference type="Proteomes" id="UP000187283">
    <property type="component" value="Unassembled WGS sequence"/>
</dbReference>
<keyword evidence="6" id="KW-1185">Reference proteome</keyword>
<evidence type="ECO:0000256" key="1">
    <source>
        <dbReference type="ARBA" id="ARBA00022801"/>
    </source>
</evidence>
<evidence type="ECO:0000259" key="4">
    <source>
        <dbReference type="PROSITE" id="PS51294"/>
    </source>
</evidence>
<feature type="domain" description="Myb-like" evidence="3">
    <location>
        <begin position="459"/>
        <end position="513"/>
    </location>
</feature>
<dbReference type="GO" id="GO:0031297">
    <property type="term" value="P:replication fork processing"/>
    <property type="evidence" value="ECO:0007669"/>
    <property type="project" value="TreeGrafter"/>
</dbReference>
<evidence type="ECO:0000256" key="2">
    <source>
        <dbReference type="SAM" id="Coils"/>
    </source>
</evidence>
<dbReference type="SMART" id="SM00717">
    <property type="entry name" value="SANT"/>
    <property type="match status" value="1"/>
</dbReference>
<dbReference type="EMBL" id="LSSN01005156">
    <property type="protein sequence ID" value="OMJ10127.1"/>
    <property type="molecule type" value="Genomic_DNA"/>
</dbReference>
<dbReference type="SUPFAM" id="SSF46689">
    <property type="entry name" value="Homeodomain-like"/>
    <property type="match status" value="1"/>
</dbReference>
<proteinExistence type="predicted"/>